<name>A0A6G1HEE9_9PEZI</name>
<evidence type="ECO:0000313" key="3">
    <source>
        <dbReference type="EMBL" id="KAF1991400.1"/>
    </source>
</evidence>
<reference evidence="3" key="1">
    <citation type="journal article" date="2020" name="Stud. Mycol.">
        <title>101 Dothideomycetes genomes: a test case for predicting lifestyles and emergence of pathogens.</title>
        <authorList>
            <person name="Haridas S."/>
            <person name="Albert R."/>
            <person name="Binder M."/>
            <person name="Bloem J."/>
            <person name="Labutti K."/>
            <person name="Salamov A."/>
            <person name="Andreopoulos B."/>
            <person name="Baker S."/>
            <person name="Barry K."/>
            <person name="Bills G."/>
            <person name="Bluhm B."/>
            <person name="Cannon C."/>
            <person name="Castanera R."/>
            <person name="Culley D."/>
            <person name="Daum C."/>
            <person name="Ezra D."/>
            <person name="Gonzalez J."/>
            <person name="Henrissat B."/>
            <person name="Kuo A."/>
            <person name="Liang C."/>
            <person name="Lipzen A."/>
            <person name="Lutzoni F."/>
            <person name="Magnuson J."/>
            <person name="Mondo S."/>
            <person name="Nolan M."/>
            <person name="Ohm R."/>
            <person name="Pangilinan J."/>
            <person name="Park H.-J."/>
            <person name="Ramirez L."/>
            <person name="Alfaro M."/>
            <person name="Sun H."/>
            <person name="Tritt A."/>
            <person name="Yoshinaga Y."/>
            <person name="Zwiers L.-H."/>
            <person name="Turgeon B."/>
            <person name="Goodwin S."/>
            <person name="Spatafora J."/>
            <person name="Crous P."/>
            <person name="Grigoriev I."/>
        </authorList>
    </citation>
    <scope>NUCLEOTIDE SEQUENCE</scope>
    <source>
        <strain evidence="3">CBS 113979</strain>
    </source>
</reference>
<evidence type="ECO:0000313" key="4">
    <source>
        <dbReference type="Proteomes" id="UP000800041"/>
    </source>
</evidence>
<accession>A0A6G1HEE9</accession>
<dbReference type="EMBL" id="ML977139">
    <property type="protein sequence ID" value="KAF1991400.1"/>
    <property type="molecule type" value="Genomic_DNA"/>
</dbReference>
<keyword evidence="1" id="KW-0175">Coiled coil</keyword>
<dbReference type="AlphaFoldDB" id="A0A6G1HEE9"/>
<evidence type="ECO:0000256" key="2">
    <source>
        <dbReference type="SAM" id="MobiDB-lite"/>
    </source>
</evidence>
<proteinExistence type="predicted"/>
<feature type="coiled-coil region" evidence="1">
    <location>
        <begin position="401"/>
        <end position="436"/>
    </location>
</feature>
<feature type="region of interest" description="Disordered" evidence="2">
    <location>
        <begin position="1"/>
        <end position="27"/>
    </location>
</feature>
<evidence type="ECO:0000256" key="1">
    <source>
        <dbReference type="SAM" id="Coils"/>
    </source>
</evidence>
<feature type="region of interest" description="Disordered" evidence="2">
    <location>
        <begin position="321"/>
        <end position="346"/>
    </location>
</feature>
<protein>
    <submittedName>
        <fullName evidence="3">Uncharacterized protein</fullName>
    </submittedName>
</protein>
<sequence length="440" mass="50777">MATNPTHSDRHGSQQIPEEFGPHDENTSCYDGNPSWYDKEEKLRFTIIIQAPANPGAPKRRLALRTVILACFYTRLKTENADIKPLPAKTEWRVHNLISIDDMMKWRDLLSASTLSAGSEHLMAPLNLLVGFALWTALLTAKAAVFLPPTAGQKLRKLSHVLTFWEFDNISSLDVTPPAIGGKIAESPRSDAASKSKVKSPTSAWGTTRLFADGPEDWKWYPNSRMHGSFKTRTLSPEEIFTVFWYEWPAAKSIEEARLHFECKRRGAEPIDVDVPFPMPHRKVPDCLRFICRDDEGFWPPDWKHQLGAKMRDRCEWELQDTTPEKSAPRQQNQKQPAQKKDELTKRQREQYTLINEDWFQSQRKQLAQIMEVYPEPKGEVVSDDGGSQKERLAQIKEEFNQRQGEQLAQMKEEFAQSQREQYALMKEEIIQNQREQVAR</sequence>
<organism evidence="3 4">
    <name type="scientific">Aulographum hederae CBS 113979</name>
    <dbReference type="NCBI Taxonomy" id="1176131"/>
    <lineage>
        <taxon>Eukaryota</taxon>
        <taxon>Fungi</taxon>
        <taxon>Dikarya</taxon>
        <taxon>Ascomycota</taxon>
        <taxon>Pezizomycotina</taxon>
        <taxon>Dothideomycetes</taxon>
        <taxon>Pleosporomycetidae</taxon>
        <taxon>Aulographales</taxon>
        <taxon>Aulographaceae</taxon>
    </lineage>
</organism>
<gene>
    <name evidence="3" type="ORF">K402DRAFT_416712</name>
</gene>
<keyword evidence="4" id="KW-1185">Reference proteome</keyword>
<dbReference type="Proteomes" id="UP000800041">
    <property type="component" value="Unassembled WGS sequence"/>
</dbReference>